<dbReference type="GO" id="GO:0015937">
    <property type="term" value="P:coenzyme A biosynthetic process"/>
    <property type="evidence" value="ECO:0007669"/>
    <property type="project" value="InterPro"/>
</dbReference>
<reference evidence="5 6" key="1">
    <citation type="journal article" date="2019" name="Nat. Plants">
        <title>Stout camphor tree genome fills gaps in understanding of flowering plant genome evolution.</title>
        <authorList>
            <person name="Chaw S.M."/>
            <person name="Liu Y.C."/>
            <person name="Wu Y.W."/>
            <person name="Wang H.Y."/>
            <person name="Lin C.I."/>
            <person name="Wu C.S."/>
            <person name="Ke H.M."/>
            <person name="Chang L.Y."/>
            <person name="Hsu C.Y."/>
            <person name="Yang H.T."/>
            <person name="Sudianto E."/>
            <person name="Hsu M.H."/>
            <person name="Wu K.P."/>
            <person name="Wang L.N."/>
            <person name="Leebens-Mack J.H."/>
            <person name="Tsai I.J."/>
        </authorList>
    </citation>
    <scope>NUCLEOTIDE SEQUENCE [LARGE SCALE GENOMIC DNA]</scope>
    <source>
        <strain evidence="6">cv. Chaw 1501</strain>
        <tissue evidence="5">Young leaves</tissue>
    </source>
</reference>
<dbReference type="EMBL" id="QPKB01000001">
    <property type="protein sequence ID" value="RWR73174.1"/>
    <property type="molecule type" value="Genomic_DNA"/>
</dbReference>
<dbReference type="InterPro" id="IPR013103">
    <property type="entry name" value="RVT_2"/>
</dbReference>
<evidence type="ECO:0000259" key="4">
    <source>
        <dbReference type="Pfam" id="PF07727"/>
    </source>
</evidence>
<dbReference type="STRING" id="337451.A0A3S4N5Y5"/>
<dbReference type="OrthoDB" id="1917367at2759"/>
<evidence type="ECO:0000313" key="6">
    <source>
        <dbReference type="Proteomes" id="UP000283530"/>
    </source>
</evidence>
<dbReference type="PROSITE" id="PS51219">
    <property type="entry name" value="DPCK"/>
    <property type="match status" value="1"/>
</dbReference>
<dbReference type="Pfam" id="PF01121">
    <property type="entry name" value="CoaE"/>
    <property type="match status" value="1"/>
</dbReference>
<evidence type="ECO:0000313" key="5">
    <source>
        <dbReference type="EMBL" id="RWR73174.1"/>
    </source>
</evidence>
<keyword evidence="6" id="KW-1185">Reference proteome</keyword>
<name>A0A3S4N5Y5_9MAGN</name>
<evidence type="ECO:0000256" key="3">
    <source>
        <dbReference type="ARBA" id="ARBA00022840"/>
    </source>
</evidence>
<dbReference type="CDD" id="cd02022">
    <property type="entry name" value="DPCK"/>
    <property type="match status" value="1"/>
</dbReference>
<dbReference type="SUPFAM" id="SSF56672">
    <property type="entry name" value="DNA/RNA polymerases"/>
    <property type="match status" value="1"/>
</dbReference>
<dbReference type="Proteomes" id="UP000283530">
    <property type="component" value="Unassembled WGS sequence"/>
</dbReference>
<dbReference type="Gene3D" id="3.40.50.300">
    <property type="entry name" value="P-loop containing nucleotide triphosphate hydrolases"/>
    <property type="match status" value="1"/>
</dbReference>
<protein>
    <submittedName>
        <fullName evidence="5">Retrovirus-related Pol polyprotein from transposon TNT 1-94</fullName>
    </submittedName>
</protein>
<keyword evidence="3" id="KW-0067">ATP-binding</keyword>
<proteinExistence type="predicted"/>
<dbReference type="AlphaFoldDB" id="A0A3S4N5Y5"/>
<dbReference type="InterPro" id="IPR043502">
    <property type="entry name" value="DNA/RNA_pol_sf"/>
</dbReference>
<dbReference type="PANTHER" id="PTHR10695:SF46">
    <property type="entry name" value="BIFUNCTIONAL COENZYME A SYNTHASE-RELATED"/>
    <property type="match status" value="1"/>
</dbReference>
<dbReference type="GO" id="GO:0005524">
    <property type="term" value="F:ATP binding"/>
    <property type="evidence" value="ECO:0007669"/>
    <property type="project" value="UniProtKB-KW"/>
</dbReference>
<dbReference type="Pfam" id="PF07727">
    <property type="entry name" value="RVT_2"/>
    <property type="match status" value="1"/>
</dbReference>
<keyword evidence="2" id="KW-0547">Nucleotide-binding</keyword>
<evidence type="ECO:0000256" key="1">
    <source>
        <dbReference type="ARBA" id="ARBA00004724"/>
    </source>
</evidence>
<dbReference type="InterPro" id="IPR001977">
    <property type="entry name" value="Depp_CoAkinase"/>
</dbReference>
<comment type="caution">
    <text evidence="5">The sequence shown here is derived from an EMBL/GenBank/DDBJ whole genome shotgun (WGS) entry which is preliminary data.</text>
</comment>
<organism evidence="5 6">
    <name type="scientific">Cinnamomum micranthum f. kanehirae</name>
    <dbReference type="NCBI Taxonomy" id="337451"/>
    <lineage>
        <taxon>Eukaryota</taxon>
        <taxon>Viridiplantae</taxon>
        <taxon>Streptophyta</taxon>
        <taxon>Embryophyta</taxon>
        <taxon>Tracheophyta</taxon>
        <taxon>Spermatophyta</taxon>
        <taxon>Magnoliopsida</taxon>
        <taxon>Magnoliidae</taxon>
        <taxon>Laurales</taxon>
        <taxon>Lauraceae</taxon>
        <taxon>Cinnamomum</taxon>
    </lineage>
</organism>
<evidence type="ECO:0000256" key="2">
    <source>
        <dbReference type="ARBA" id="ARBA00022741"/>
    </source>
</evidence>
<comment type="pathway">
    <text evidence="1">Cofactor biosynthesis; coenzyme A biosynthesis.</text>
</comment>
<dbReference type="SUPFAM" id="SSF52540">
    <property type="entry name" value="P-loop containing nucleoside triphosphate hydrolases"/>
    <property type="match status" value="1"/>
</dbReference>
<dbReference type="InterPro" id="IPR027417">
    <property type="entry name" value="P-loop_NTPase"/>
</dbReference>
<dbReference type="PANTHER" id="PTHR10695">
    <property type="entry name" value="DEPHOSPHO-COA KINASE-RELATED"/>
    <property type="match status" value="1"/>
</dbReference>
<dbReference type="GO" id="GO:0004140">
    <property type="term" value="F:dephospho-CoA kinase activity"/>
    <property type="evidence" value="ECO:0007669"/>
    <property type="project" value="InterPro"/>
</dbReference>
<sequence>MDHLAKPIIVVWVDPQTQLQRLMARDGISEEQARSRINAQTPLDWIRTKADMVIDNSGTLDETREQFQKVLTQVTRPLTWWEFGRSRKGALCFLVSVIVGETELQVSKGSLGEEFVDPFCKELSELKKTLNVKVEQLRSIMIILFVFSLVPDFCDNPVPSSDSIKPLLVYERRRQGNTIAPEPPDLSASSALDPAPAPDIPQSVPAIQEKLNALKLNHTWDVVPCPPSIKPIDCKWVYSIKVHSDCTLARYKARLVALGNREEYDIDYDETFAPVAKMTTVRTILAIAASCSWPLYQMNVKNAFLYGDLKEEVYMRLPQGYDTTSKNEVARLRRSLYGLK</sequence>
<accession>A0A3S4N5Y5</accession>
<feature type="domain" description="Reverse transcriptase Ty1/copia-type" evidence="4">
    <location>
        <begin position="217"/>
        <end position="340"/>
    </location>
</feature>
<gene>
    <name evidence="5" type="ORF">CKAN_00143000</name>
</gene>